<dbReference type="eggNOG" id="COG4227">
    <property type="taxonomic scope" value="Bacteria"/>
</dbReference>
<feature type="region of interest" description="Disordered" evidence="2">
    <location>
        <begin position="576"/>
        <end position="626"/>
    </location>
</feature>
<feature type="domain" description="Phage-Barnase-EndoU-ColicinE5/D-RelE-like nuclease" evidence="3">
    <location>
        <begin position="1195"/>
        <end position="1300"/>
    </location>
</feature>
<accession>C3X188</accession>
<dbReference type="InterPro" id="IPR041092">
    <property type="entry name" value="PBECR1"/>
</dbReference>
<dbReference type="eggNOG" id="COG0456">
    <property type="taxonomic scope" value="Bacteria"/>
</dbReference>
<dbReference type="Pfam" id="PF18809">
    <property type="entry name" value="PBECR1"/>
    <property type="match status" value="1"/>
</dbReference>
<feature type="coiled-coil region" evidence="1">
    <location>
        <begin position="388"/>
        <end position="415"/>
    </location>
</feature>
<comment type="caution">
    <text evidence="4">The sequence shown here is derived from an EMBL/GenBank/DDBJ whole genome shotgun (WGS) entry which is preliminary data.</text>
</comment>
<keyword evidence="1" id="KW-0175">Coiled coil</keyword>
<name>C3X188_9BURK</name>
<reference evidence="4" key="1">
    <citation type="submission" date="2011-10" db="EMBL/GenBank/DDBJ databases">
        <title>The Genome Sequence of Oxalobacter formigenes HOxBLS.</title>
        <authorList>
            <consortium name="The Broad Institute Genome Sequencing Platform"/>
            <person name="Earl A."/>
            <person name="Ward D."/>
            <person name="Feldgarden M."/>
            <person name="Gevers D."/>
            <person name="Allison M.J."/>
            <person name="Humphrey S."/>
            <person name="Young S.K."/>
            <person name="Zeng Q."/>
            <person name="Gargeya S."/>
            <person name="Fitzgerald M."/>
            <person name="Haas B."/>
            <person name="Abouelleil A."/>
            <person name="Alvarado L."/>
            <person name="Arachchi H.M."/>
            <person name="Berlin A."/>
            <person name="Brown A."/>
            <person name="Chapman S.B."/>
            <person name="Chen Z."/>
            <person name="Dunbar C."/>
            <person name="Freedman E."/>
            <person name="Gearin G."/>
            <person name="Goldberg J."/>
            <person name="Griggs A."/>
            <person name="Gujja S."/>
            <person name="Heiman D."/>
            <person name="Howarth C."/>
            <person name="Larson L."/>
            <person name="Lui A."/>
            <person name="MacDonald P.J.P."/>
            <person name="Montmayeur A."/>
            <person name="Murphy C."/>
            <person name="Neiman D."/>
            <person name="Pearson M."/>
            <person name="Priest M."/>
            <person name="Roberts A."/>
            <person name="Saif S."/>
            <person name="Shea T."/>
            <person name="Shenoy N."/>
            <person name="Sisk P."/>
            <person name="Stolte C."/>
            <person name="Sykes S."/>
            <person name="Wortman J."/>
            <person name="Nusbaum C."/>
            <person name="Birren B."/>
        </authorList>
    </citation>
    <scope>NUCLEOTIDE SEQUENCE [LARGE SCALE GENOMIC DNA]</scope>
    <source>
        <strain evidence="4">HOxBLS</strain>
    </source>
</reference>
<dbReference type="HOGENOM" id="CLU_233307_0_0_4"/>
<gene>
    <name evidence="4" type="ORF">OFAG_00127</name>
</gene>
<proteinExistence type="predicted"/>
<evidence type="ECO:0000313" key="4">
    <source>
        <dbReference type="EMBL" id="EEO26974.2"/>
    </source>
</evidence>
<dbReference type="Proteomes" id="UP000003973">
    <property type="component" value="Unassembled WGS sequence"/>
</dbReference>
<evidence type="ECO:0000256" key="1">
    <source>
        <dbReference type="SAM" id="Coils"/>
    </source>
</evidence>
<protein>
    <recommendedName>
        <fullName evidence="3">Phage-Barnase-EndoU-ColicinE5/D-RelE-like nuclease domain-containing protein</fullName>
    </recommendedName>
</protein>
<keyword evidence="5" id="KW-1185">Reference proteome</keyword>
<dbReference type="EMBL" id="ACDP02000029">
    <property type="protein sequence ID" value="EEO26974.2"/>
    <property type="molecule type" value="Genomic_DNA"/>
</dbReference>
<feature type="compositionally biased region" description="Polar residues" evidence="2">
    <location>
        <begin position="576"/>
        <end position="591"/>
    </location>
</feature>
<evidence type="ECO:0000256" key="2">
    <source>
        <dbReference type="SAM" id="MobiDB-lite"/>
    </source>
</evidence>
<dbReference type="RefSeq" id="WP_020995344.1">
    <property type="nucleotide sequence ID" value="NZ_CABMNL010000001.1"/>
</dbReference>
<feature type="region of interest" description="Disordered" evidence="2">
    <location>
        <begin position="448"/>
        <end position="477"/>
    </location>
</feature>
<feature type="compositionally biased region" description="Polar residues" evidence="2">
    <location>
        <begin position="608"/>
        <end position="625"/>
    </location>
</feature>
<sequence length="2038" mass="225480">MDILKYLPKKNASQLFDDLPKGEYTYDLDPATAIFGTGLSEDYEANSVRNNPIVDTIAKAAMAQPAYASSRPVSAIDAITTAADTGFHDYTPDEINNPVSIPSVLQDAAATAIAIPYTAASTGVSAANLLTGGLLDNAVTAMNEGQQALQQSFGSDELNRQLDNINAVQQEKESNLFDVLVAAANNPRALAYDAIRNLGTMALPTGAALGAGKLAQSAPALAKYVPALGKVAPWMASHASGIGFGASQAANALMNASDTFSDDEMMKQSLGERYAGAGISGLISLIAGGLTEGGAEGQIARRLLNGPGQAANGFRDYAKNLGKSAAKEGAQEFIEESGNYLGNLFGTNGEASFNEMSKRGGYGGLLGTLTGGASHVGTNIGAQQQTQAAAEKNVIQQVLSELAKIRQQNEQKVQTRQVQGQYVEPQEVNLPAGLFEKTQSPVQIPENLSTRSAEPVAGSPETLTQVQTEPVEKKQEPVAETVKPVAEPEQNVSDNPLDVIIANGGIQREVLTKDLGWTDEEISKLPEGVVSDDGMTLLPARRALKQAGLDTDVNAILDATSRPPEMDFAEAENELLSQENAQPQQEPAITTKQEKQGNENAKNDVSLPETNEQENAVSLPETSEQIETDKSFVPASIDDISKERAYQAYYWSSMSPEKRGEAFRTDYADTVNNIYDELKKQVQSPEQEAILNDEMNRFKKGYLQRSLKLLNATSNTASPMVTGPAKFNVRRNNKMLDRKYSALEELTAFSDKAKAAILKKIRTGTPQEITSENEWRDLKRELDATHMKENLFGRIETLARNGKVELLGKALEHIKNKNVFTDRHRIWKLPELAKKTADALATKSAYQGAEIVSVPADNRLRILFDARPDQDVITDLKKSGWKWSPANNAWQRQLTPTAMSSAKNILDRHFEKLNSQETEQGIALFSRSERAETTTDAGHGDNAAATDHIGIEEIQRIADELAKEYRNAPELVVVEKASDLPFDAPDDAKGAYRSGRCYLVSGNIATAEDAKSTFAHEVIGHYGLNGFFGDRLASELDSILVHNKNVQESARKWIKDNLDLIRDVREKTNGKWTDEQFRLWRKRRAIEEALTDMAEKGQKVTGVKKLVYAIQKLLRAIGLGNLANKLESRTDAEALMALHKAELFVRSGKNVNAATAVDVYAKFSLSAMKSVEANIARGKEAMNRALLDKTTVHRAMFRNGLGWVDFVWGSTGRTTDNGRTRGAMGIAHVLEARQRKDGFSRSEAVQLLHDIVEVIAKGKEFSRSEIGRSTRVGLETQGHVTWLTKYSGSNAWVVTGYEKTPDGKSAGRATDLPTDAIASRTRNDTGAGVGEDNIPQDPESIAFSRKNAFSGEDINRPDSAIADRIHQAMKKVDEETVNTRRNIEDKYIDLKLVQRAIEESGGVIPERQDAYLHVRQYVRRTSDQLKRFQNNGVKPIINALNESGVTLKEANDWLYARHVWLDKVNDRLKNLPANRDKPNNEALSGMSDADAKAILKKHANNEKLQELGKLVDRMTKFTRSRMVDGQLVPKGMVELWEKTYSHYVPLMRDEEKGGIRKSRGFVVRGQESKQRTGSERRAANILENILAQAQSTIIRAEKAEAARALYRLVKAFPNPDLWKVRKNKKEPVINPETGLMEWKVDKLHREKDHVLIVKLHGEEHLIEFNENNPGAVEIAKALKNLDAPQIPQAIQLVGEATRYIGRWLTTRNILFASRNFLRDVQHALFNLSDTPISGKEGQVLKNMLPAMRGYMQATLNREGEHGGKYADYAREFMEAGGETGFIRSMESIDDYRADLERQIKEMNQENYDPRKWWRTTWEAVENANNVIENSTRLAVYIVARENGISVKKAAMIAGEITVDFNKRGKWSGWMNSLWMFLNANIQGHARMLAALKHSKKARILAASLVGAGFVMSFAARAMLGKDDETGQDIWDEISDFDKERNRIIPIPWKGGKEPFIRVPIAQGLPVLPNVGRTLEEMIFSSKKQNPIEKMVRLALLTVDAFNPFGAWLARSVYCPICGETHYPDCRKQILYRFASASR</sequence>
<organism evidence="4 5">
    <name type="scientific">Oxalobacter paraformigenes</name>
    <dbReference type="NCBI Taxonomy" id="556268"/>
    <lineage>
        <taxon>Bacteria</taxon>
        <taxon>Pseudomonadati</taxon>
        <taxon>Pseudomonadota</taxon>
        <taxon>Betaproteobacteria</taxon>
        <taxon>Burkholderiales</taxon>
        <taxon>Oxalobacteraceae</taxon>
        <taxon>Oxalobacter</taxon>
    </lineage>
</organism>
<evidence type="ECO:0000259" key="3">
    <source>
        <dbReference type="Pfam" id="PF18809"/>
    </source>
</evidence>
<evidence type="ECO:0000313" key="5">
    <source>
        <dbReference type="Proteomes" id="UP000003973"/>
    </source>
</evidence>